<gene>
    <name evidence="11" type="ORF">INT45_004454</name>
</gene>
<evidence type="ECO:0000313" key="11">
    <source>
        <dbReference type="EMBL" id="KAG2221145.1"/>
    </source>
</evidence>
<dbReference type="InterPro" id="IPR013860">
    <property type="entry name" value="AreA_GATA"/>
</dbReference>
<feature type="compositionally biased region" description="Low complexity" evidence="9">
    <location>
        <begin position="186"/>
        <end position="195"/>
    </location>
</feature>
<feature type="region of interest" description="Disordered" evidence="9">
    <location>
        <begin position="876"/>
        <end position="910"/>
    </location>
</feature>
<evidence type="ECO:0000256" key="8">
    <source>
        <dbReference type="PROSITE-ProRule" id="PRU00094"/>
    </source>
</evidence>
<dbReference type="GO" id="GO:0000122">
    <property type="term" value="P:negative regulation of transcription by RNA polymerase II"/>
    <property type="evidence" value="ECO:0007669"/>
    <property type="project" value="TreeGrafter"/>
</dbReference>
<dbReference type="InterPro" id="IPR000679">
    <property type="entry name" value="Znf_GATA"/>
</dbReference>
<dbReference type="AlphaFoldDB" id="A0A8H7S2S8"/>
<dbReference type="Gene3D" id="3.30.50.10">
    <property type="entry name" value="Erythroid Transcription Factor GATA-1, subunit A"/>
    <property type="match status" value="1"/>
</dbReference>
<keyword evidence="7" id="KW-0539">Nucleus</keyword>
<evidence type="ECO:0000256" key="6">
    <source>
        <dbReference type="ARBA" id="ARBA00023163"/>
    </source>
</evidence>
<dbReference type="SUPFAM" id="SSF57716">
    <property type="entry name" value="Glucocorticoid receptor-like (DNA-binding domain)"/>
    <property type="match status" value="1"/>
</dbReference>
<feature type="compositionally biased region" description="Polar residues" evidence="9">
    <location>
        <begin position="227"/>
        <end position="247"/>
    </location>
</feature>
<proteinExistence type="predicted"/>
<feature type="compositionally biased region" description="Polar residues" evidence="9">
    <location>
        <begin position="567"/>
        <end position="577"/>
    </location>
</feature>
<dbReference type="GO" id="GO:0008270">
    <property type="term" value="F:zinc ion binding"/>
    <property type="evidence" value="ECO:0007669"/>
    <property type="project" value="UniProtKB-KW"/>
</dbReference>
<sequence>MTGNLGLQNSSTIPNIQKQKQCTMDRTEKKRPSLHLQNIERPPPSEKDLKNAALSPSTPSGVAASLLEDSLFPPRKPKGTMTEDDITNSSDASDDGSGEGQSKQDPLATQVWRLYTKAKDTLPNASRMENLTWRMMAMTLHKNKSKSSTPSTPSPEKADNNNIDDNDNSDNYEDSKMFVDSDVKNTPGAETTATSPPAPDDTTELLSSSAPPYTIDFFSGGPPFQKSVGSLGTTTPRQNRQPSNPLNKSVFVYGSARATTSSSSCAATPSSPSIASPHVVEQSVAESSSSYFPQVNSSNSITIPVDMPVDSDMEDSASSHREPASPLSMSSPFTAGSVDSTGAFLSHSLPNYNPYIPAHGRSTNNGNALTQHMSSTATSTATQARSSSFYVNSSSSDIVAGTPPSTSSFSPRLSVPQVNNPGAMSFEELFSMYYAGGGAGNPAMAGTPPATSASFDGNMLSSLMVNQVDGSLSHIDPAQIVSGNDSSSNSSRSSISFGMATSVMDAPQHHTIHSPPALLPQTPPASSNDVPQTPIKSNSPKFAIATKSSSSSKKSDDASKKEGAPTKCTNCSTSTTPLWRRDSSGQPLCNACGLFLKLHGVVRPLSLKTDVIKKRNRSGTANTHGRGGNAVGNEGRGSVSGNSAGVNKGKTSFLQTSPSGSQSGGGMTVTAAAAAAQGSTMGVIGKRSSGTGMINIAPNSSSKMAVLPAGINSAPGVGIPPNNRPIVFATQRIGTTKRQRRHSLSNDSKKNNGQQQDKQQQQRQQQQQQSSAINISGSMPNQSMSAGDGFRQMLLPQQQQQPRNILPNSQRPPQHPPAPGVLPTVGSAPNLSWMGMMGGGESPRSFSGDSISLASLSPDQLQRLLLLQQAQAAAQAASPTSNIPISSTSSSAIPIDDVHAMDHDYTPSQS</sequence>
<dbReference type="SMART" id="SM00401">
    <property type="entry name" value="ZnF_GATA"/>
    <property type="match status" value="1"/>
</dbReference>
<feature type="domain" description="GATA-type" evidence="10">
    <location>
        <begin position="562"/>
        <end position="615"/>
    </location>
</feature>
<dbReference type="Proteomes" id="UP000646827">
    <property type="component" value="Unassembled WGS sequence"/>
</dbReference>
<dbReference type="InterPro" id="IPR013088">
    <property type="entry name" value="Znf_NHR/GATA"/>
</dbReference>
<dbReference type="GO" id="GO:0000981">
    <property type="term" value="F:DNA-binding transcription factor activity, RNA polymerase II-specific"/>
    <property type="evidence" value="ECO:0007669"/>
    <property type="project" value="TreeGrafter"/>
</dbReference>
<feature type="region of interest" description="Disordered" evidence="9">
    <location>
        <begin position="141"/>
        <end position="248"/>
    </location>
</feature>
<dbReference type="PANTHER" id="PTHR10071:SF281">
    <property type="entry name" value="BOX A-BINDING FACTOR-RELATED"/>
    <property type="match status" value="1"/>
</dbReference>
<accession>A0A8H7S2S8</accession>
<evidence type="ECO:0000256" key="7">
    <source>
        <dbReference type="ARBA" id="ARBA00023242"/>
    </source>
</evidence>
<keyword evidence="5" id="KW-0805">Transcription regulation</keyword>
<feature type="compositionally biased region" description="Polar residues" evidence="9">
    <location>
        <begin position="524"/>
        <end position="540"/>
    </location>
</feature>
<dbReference type="Pfam" id="PF00320">
    <property type="entry name" value="GATA"/>
    <property type="match status" value="1"/>
</dbReference>
<feature type="region of interest" description="Disordered" evidence="9">
    <location>
        <begin position="731"/>
        <end position="788"/>
    </location>
</feature>
<feature type="region of interest" description="Disordered" evidence="9">
    <location>
        <begin position="310"/>
        <end position="330"/>
    </location>
</feature>
<evidence type="ECO:0000259" key="10">
    <source>
        <dbReference type="PROSITE" id="PS50114"/>
    </source>
</evidence>
<feature type="compositionally biased region" description="Basic and acidic residues" evidence="9">
    <location>
        <begin position="896"/>
        <end position="910"/>
    </location>
</feature>
<feature type="compositionally biased region" description="Low complexity" evidence="9">
    <location>
        <begin position="754"/>
        <end position="769"/>
    </location>
</feature>
<feature type="compositionally biased region" description="Low complexity" evidence="9">
    <location>
        <begin position="876"/>
        <end position="895"/>
    </location>
</feature>
<dbReference type="CDD" id="cd00202">
    <property type="entry name" value="ZnF_GATA"/>
    <property type="match status" value="1"/>
</dbReference>
<feature type="compositionally biased region" description="Polar residues" evidence="9">
    <location>
        <begin position="1"/>
        <end position="22"/>
    </location>
</feature>
<evidence type="ECO:0000256" key="4">
    <source>
        <dbReference type="ARBA" id="ARBA00022833"/>
    </source>
</evidence>
<keyword evidence="6" id="KW-0804">Transcription</keyword>
<feature type="compositionally biased region" description="Basic and acidic residues" evidence="9">
    <location>
        <begin position="173"/>
        <end position="183"/>
    </location>
</feature>
<feature type="non-terminal residue" evidence="11">
    <location>
        <position position="1"/>
    </location>
</feature>
<dbReference type="InterPro" id="IPR039355">
    <property type="entry name" value="Transcription_factor_GATA"/>
</dbReference>
<comment type="caution">
    <text evidence="11">The sequence shown here is derived from an EMBL/GenBank/DDBJ whole genome shotgun (WGS) entry which is preliminary data.</text>
</comment>
<feature type="compositionally biased region" description="Basic and acidic residues" evidence="9">
    <location>
        <begin position="553"/>
        <end position="564"/>
    </location>
</feature>
<dbReference type="OrthoDB" id="515401at2759"/>
<feature type="region of interest" description="Disordered" evidence="9">
    <location>
        <begin position="1"/>
        <end position="108"/>
    </location>
</feature>
<evidence type="ECO:0000256" key="3">
    <source>
        <dbReference type="ARBA" id="ARBA00022771"/>
    </source>
</evidence>
<evidence type="ECO:0000256" key="1">
    <source>
        <dbReference type="ARBA" id="ARBA00004123"/>
    </source>
</evidence>
<dbReference type="Pfam" id="PF08550">
    <property type="entry name" value="GATA_AreA"/>
    <property type="match status" value="1"/>
</dbReference>
<evidence type="ECO:0000256" key="2">
    <source>
        <dbReference type="ARBA" id="ARBA00022723"/>
    </source>
</evidence>
<keyword evidence="3 8" id="KW-0863">Zinc-finger</keyword>
<organism evidence="11 12">
    <name type="scientific">Circinella minor</name>
    <dbReference type="NCBI Taxonomy" id="1195481"/>
    <lineage>
        <taxon>Eukaryota</taxon>
        <taxon>Fungi</taxon>
        <taxon>Fungi incertae sedis</taxon>
        <taxon>Mucoromycota</taxon>
        <taxon>Mucoromycotina</taxon>
        <taxon>Mucoromycetes</taxon>
        <taxon>Mucorales</taxon>
        <taxon>Lichtheimiaceae</taxon>
        <taxon>Circinella</taxon>
    </lineage>
</organism>
<dbReference type="PROSITE" id="PS00344">
    <property type="entry name" value="GATA_ZN_FINGER_1"/>
    <property type="match status" value="1"/>
</dbReference>
<feature type="compositionally biased region" description="Polar residues" evidence="9">
    <location>
        <begin position="770"/>
        <end position="785"/>
    </location>
</feature>
<name>A0A8H7S2S8_9FUNG</name>
<keyword evidence="12" id="KW-1185">Reference proteome</keyword>
<feature type="compositionally biased region" description="Acidic residues" evidence="9">
    <location>
        <begin position="162"/>
        <end position="172"/>
    </location>
</feature>
<feature type="region of interest" description="Disordered" evidence="9">
    <location>
        <begin position="803"/>
        <end position="825"/>
    </location>
</feature>
<evidence type="ECO:0000256" key="5">
    <source>
        <dbReference type="ARBA" id="ARBA00023015"/>
    </source>
</evidence>
<evidence type="ECO:0000256" key="9">
    <source>
        <dbReference type="SAM" id="MobiDB-lite"/>
    </source>
</evidence>
<dbReference type="PANTHER" id="PTHR10071">
    <property type="entry name" value="TRANSCRIPTION FACTOR GATA FAMILY MEMBER"/>
    <property type="match status" value="1"/>
</dbReference>
<feature type="compositionally biased region" description="Acidic residues" evidence="9">
    <location>
        <begin position="82"/>
        <end position="97"/>
    </location>
</feature>
<dbReference type="GO" id="GO:0045944">
    <property type="term" value="P:positive regulation of transcription by RNA polymerase II"/>
    <property type="evidence" value="ECO:0007669"/>
    <property type="project" value="TreeGrafter"/>
</dbReference>
<feature type="compositionally biased region" description="Low complexity" evidence="9">
    <location>
        <begin position="146"/>
        <end position="161"/>
    </location>
</feature>
<feature type="region of interest" description="Disordered" evidence="9">
    <location>
        <begin position="613"/>
        <end position="667"/>
    </location>
</feature>
<dbReference type="EMBL" id="JAEPRB010000118">
    <property type="protein sequence ID" value="KAG2221145.1"/>
    <property type="molecule type" value="Genomic_DNA"/>
</dbReference>
<feature type="region of interest" description="Disordered" evidence="9">
    <location>
        <begin position="509"/>
        <end position="583"/>
    </location>
</feature>
<dbReference type="GO" id="GO:0000978">
    <property type="term" value="F:RNA polymerase II cis-regulatory region sequence-specific DNA binding"/>
    <property type="evidence" value="ECO:0007669"/>
    <property type="project" value="TreeGrafter"/>
</dbReference>
<dbReference type="PRINTS" id="PR00619">
    <property type="entry name" value="GATAZNFINGER"/>
</dbReference>
<dbReference type="GO" id="GO:0005634">
    <property type="term" value="C:nucleus"/>
    <property type="evidence" value="ECO:0007669"/>
    <property type="project" value="UniProtKB-SubCell"/>
</dbReference>
<reference evidence="11 12" key="1">
    <citation type="submission" date="2020-12" db="EMBL/GenBank/DDBJ databases">
        <title>Metabolic potential, ecology and presence of endohyphal bacteria is reflected in genomic diversity of Mucoromycotina.</title>
        <authorList>
            <person name="Muszewska A."/>
            <person name="Okrasinska A."/>
            <person name="Steczkiewicz K."/>
            <person name="Drgas O."/>
            <person name="Orlowska M."/>
            <person name="Perlinska-Lenart U."/>
            <person name="Aleksandrzak-Piekarczyk T."/>
            <person name="Szatraj K."/>
            <person name="Zielenkiewicz U."/>
            <person name="Pilsyk S."/>
            <person name="Malc E."/>
            <person name="Mieczkowski P."/>
            <person name="Kruszewska J.S."/>
            <person name="Biernat P."/>
            <person name="Pawlowska J."/>
        </authorList>
    </citation>
    <scope>NUCLEOTIDE SEQUENCE [LARGE SCALE GENOMIC DNA]</scope>
    <source>
        <strain evidence="11 12">CBS 142.35</strain>
    </source>
</reference>
<dbReference type="PROSITE" id="PS50114">
    <property type="entry name" value="GATA_ZN_FINGER_2"/>
    <property type="match status" value="1"/>
</dbReference>
<keyword evidence="4" id="KW-0862">Zinc</keyword>
<evidence type="ECO:0000313" key="12">
    <source>
        <dbReference type="Proteomes" id="UP000646827"/>
    </source>
</evidence>
<protein>
    <recommendedName>
        <fullName evidence="10">GATA-type domain-containing protein</fullName>
    </recommendedName>
</protein>
<comment type="subcellular location">
    <subcellularLocation>
        <location evidence="1">Nucleus</location>
    </subcellularLocation>
</comment>
<feature type="compositionally biased region" description="Polar residues" evidence="9">
    <location>
        <begin position="639"/>
        <end position="656"/>
    </location>
</feature>
<dbReference type="FunFam" id="3.30.50.10:FF:000007">
    <property type="entry name" value="Nitrogen regulatory AreA, N-terminal"/>
    <property type="match status" value="1"/>
</dbReference>
<keyword evidence="2" id="KW-0479">Metal-binding</keyword>